<comment type="caution">
    <text evidence="7">The sequence shown here is derived from an EMBL/GenBank/DDBJ whole genome shotgun (WGS) entry which is preliminary data.</text>
</comment>
<dbReference type="HAMAP" id="MF_01147">
    <property type="entry name" value="Lgt"/>
    <property type="match status" value="1"/>
</dbReference>
<accession>A0A644T1E5</accession>
<dbReference type="PANTHER" id="PTHR30589">
    <property type="entry name" value="PROLIPOPROTEIN DIACYLGLYCERYL TRANSFERASE"/>
    <property type="match status" value="1"/>
</dbReference>
<keyword evidence="4 6" id="KW-1133">Transmembrane helix</keyword>
<evidence type="ECO:0000256" key="1">
    <source>
        <dbReference type="ARBA" id="ARBA00022475"/>
    </source>
</evidence>
<evidence type="ECO:0000256" key="4">
    <source>
        <dbReference type="ARBA" id="ARBA00022989"/>
    </source>
</evidence>
<dbReference type="GO" id="GO:0005886">
    <property type="term" value="C:plasma membrane"/>
    <property type="evidence" value="ECO:0007669"/>
    <property type="project" value="InterPro"/>
</dbReference>
<feature type="transmembrane region" description="Helical" evidence="6">
    <location>
        <begin position="45"/>
        <end position="66"/>
    </location>
</feature>
<dbReference type="Pfam" id="PF01790">
    <property type="entry name" value="LGT"/>
    <property type="match status" value="1"/>
</dbReference>
<feature type="transmembrane region" description="Helical" evidence="6">
    <location>
        <begin position="12"/>
        <end position="33"/>
    </location>
</feature>
<keyword evidence="1" id="KW-1003">Cell membrane</keyword>
<evidence type="ECO:0000256" key="3">
    <source>
        <dbReference type="ARBA" id="ARBA00022692"/>
    </source>
</evidence>
<evidence type="ECO:0000256" key="5">
    <source>
        <dbReference type="ARBA" id="ARBA00023136"/>
    </source>
</evidence>
<dbReference type="EC" id="2.4.99.-" evidence="7"/>
<evidence type="ECO:0000256" key="2">
    <source>
        <dbReference type="ARBA" id="ARBA00022679"/>
    </source>
</evidence>
<dbReference type="EMBL" id="VSSQ01000012">
    <property type="protein sequence ID" value="MPL60664.1"/>
    <property type="molecule type" value="Genomic_DNA"/>
</dbReference>
<evidence type="ECO:0000256" key="6">
    <source>
        <dbReference type="SAM" id="Phobius"/>
    </source>
</evidence>
<name>A0A644T1E5_9ZZZZ</name>
<feature type="transmembrane region" description="Helical" evidence="6">
    <location>
        <begin position="230"/>
        <end position="250"/>
    </location>
</feature>
<keyword evidence="3 6" id="KW-0812">Transmembrane</keyword>
<proteinExistence type="inferred from homology"/>
<feature type="transmembrane region" description="Helical" evidence="6">
    <location>
        <begin position="86"/>
        <end position="105"/>
    </location>
</feature>
<feature type="transmembrane region" description="Helical" evidence="6">
    <location>
        <begin position="171"/>
        <end position="191"/>
    </location>
</feature>
<keyword evidence="5 6" id="KW-0472">Membrane</keyword>
<feature type="transmembrane region" description="Helical" evidence="6">
    <location>
        <begin position="117"/>
        <end position="135"/>
    </location>
</feature>
<dbReference type="AlphaFoldDB" id="A0A644T1E5"/>
<protein>
    <submittedName>
        <fullName evidence="7">Prolipoprotein diacylglyceryl transferase</fullName>
        <ecNumber evidence="7">2.4.99.-</ecNumber>
    </submittedName>
</protein>
<keyword evidence="2 7" id="KW-0808">Transferase</keyword>
<evidence type="ECO:0000313" key="7">
    <source>
        <dbReference type="EMBL" id="MPL60664.1"/>
    </source>
</evidence>
<gene>
    <name evidence="7" type="primary">lgt_2</name>
    <name evidence="7" type="ORF">SDC9_06225</name>
</gene>
<organism evidence="7">
    <name type="scientific">bioreactor metagenome</name>
    <dbReference type="NCBI Taxonomy" id="1076179"/>
    <lineage>
        <taxon>unclassified sequences</taxon>
        <taxon>metagenomes</taxon>
        <taxon>ecological metagenomes</taxon>
    </lineage>
</organism>
<reference evidence="7" key="1">
    <citation type="submission" date="2019-08" db="EMBL/GenBank/DDBJ databases">
        <authorList>
            <person name="Kucharzyk K."/>
            <person name="Murdoch R.W."/>
            <person name="Higgins S."/>
            <person name="Loffler F."/>
        </authorList>
    </citation>
    <scope>NUCLEOTIDE SEQUENCE</scope>
</reference>
<sequence>MNPIAFFIGPLAVHWYGIILAFALLVGICVSLWQARLFGATRRTVLYLILCCIPTGFLTARLYFVLTHWTVYKNNPLEWFSIWHGGLAIHGAFLGVVAAILVYTYSKRLSFWRYADILTPGIAITQAIGQWGNFINQEAFGYPTNDVWGIYIDFASRPFGFQQYDFFQPTFLYESGLAFLIFLIAIIRNVFNNKQRNFAEGSTFLLYIFIYSAGRFFIEDLRIDSEIIYGMRLAQAICLFLIATVLIICLKRQWLSCKLRVRGR</sequence>
<keyword evidence="7" id="KW-0328">Glycosyltransferase</keyword>
<dbReference type="PANTHER" id="PTHR30589:SF0">
    <property type="entry name" value="PHOSPHATIDYLGLYCEROL--PROLIPOPROTEIN DIACYLGLYCERYL TRANSFERASE"/>
    <property type="match status" value="1"/>
</dbReference>
<dbReference type="InterPro" id="IPR001640">
    <property type="entry name" value="Lgt"/>
</dbReference>
<dbReference type="GO" id="GO:0042158">
    <property type="term" value="P:lipoprotein biosynthetic process"/>
    <property type="evidence" value="ECO:0007669"/>
    <property type="project" value="InterPro"/>
</dbReference>
<dbReference type="NCBIfam" id="TIGR00544">
    <property type="entry name" value="lgt"/>
    <property type="match status" value="1"/>
</dbReference>
<feature type="transmembrane region" description="Helical" evidence="6">
    <location>
        <begin position="198"/>
        <end position="218"/>
    </location>
</feature>
<keyword evidence="7" id="KW-0449">Lipoprotein</keyword>
<dbReference type="GO" id="GO:0008961">
    <property type="term" value="F:phosphatidylglycerol-prolipoprotein diacylglyceryl transferase activity"/>
    <property type="evidence" value="ECO:0007669"/>
    <property type="project" value="InterPro"/>
</dbReference>